<keyword evidence="4" id="KW-0808">Transferase</keyword>
<keyword evidence="7" id="KW-0067">ATP-binding</keyword>
<dbReference type="InterPro" id="IPR036890">
    <property type="entry name" value="HATPase_C_sf"/>
</dbReference>
<evidence type="ECO:0000313" key="11">
    <source>
        <dbReference type="EMBL" id="GGD42787.1"/>
    </source>
</evidence>
<evidence type="ECO:0000256" key="4">
    <source>
        <dbReference type="ARBA" id="ARBA00022679"/>
    </source>
</evidence>
<dbReference type="CDD" id="cd16917">
    <property type="entry name" value="HATPase_UhpB-NarQ-NarX-like"/>
    <property type="match status" value="1"/>
</dbReference>
<accession>A0A916YF46</accession>
<feature type="transmembrane region" description="Helical" evidence="9">
    <location>
        <begin position="118"/>
        <end position="137"/>
    </location>
</feature>
<evidence type="ECO:0000256" key="3">
    <source>
        <dbReference type="ARBA" id="ARBA00022553"/>
    </source>
</evidence>
<dbReference type="InterPro" id="IPR003594">
    <property type="entry name" value="HATPase_dom"/>
</dbReference>
<evidence type="ECO:0000256" key="8">
    <source>
        <dbReference type="ARBA" id="ARBA00023012"/>
    </source>
</evidence>
<feature type="transmembrane region" description="Helical" evidence="9">
    <location>
        <begin position="46"/>
        <end position="65"/>
    </location>
</feature>
<gene>
    <name evidence="11" type="ORF">GCM10010915_24850</name>
</gene>
<proteinExistence type="predicted"/>
<dbReference type="Proteomes" id="UP000633205">
    <property type="component" value="Unassembled WGS sequence"/>
</dbReference>
<evidence type="ECO:0000259" key="10">
    <source>
        <dbReference type="SMART" id="SM00387"/>
    </source>
</evidence>
<dbReference type="Gene3D" id="1.20.5.1930">
    <property type="match status" value="1"/>
</dbReference>
<keyword evidence="9" id="KW-1133">Transmembrane helix</keyword>
<dbReference type="EMBL" id="BMHO01000001">
    <property type="protein sequence ID" value="GGD42787.1"/>
    <property type="molecule type" value="Genomic_DNA"/>
</dbReference>
<evidence type="ECO:0000256" key="1">
    <source>
        <dbReference type="ARBA" id="ARBA00000085"/>
    </source>
</evidence>
<keyword evidence="9" id="KW-0472">Membrane</keyword>
<dbReference type="GO" id="GO:0000155">
    <property type="term" value="F:phosphorelay sensor kinase activity"/>
    <property type="evidence" value="ECO:0007669"/>
    <property type="project" value="InterPro"/>
</dbReference>
<keyword evidence="12" id="KW-1185">Reference proteome</keyword>
<organism evidence="11 12">
    <name type="scientific">Microbacterium faecale</name>
    <dbReference type="NCBI Taxonomy" id="1804630"/>
    <lineage>
        <taxon>Bacteria</taxon>
        <taxon>Bacillati</taxon>
        <taxon>Actinomycetota</taxon>
        <taxon>Actinomycetes</taxon>
        <taxon>Micrococcales</taxon>
        <taxon>Microbacteriaceae</taxon>
        <taxon>Microbacterium</taxon>
    </lineage>
</organism>
<dbReference type="SUPFAM" id="SSF55874">
    <property type="entry name" value="ATPase domain of HSP90 chaperone/DNA topoisomerase II/histidine kinase"/>
    <property type="match status" value="1"/>
</dbReference>
<dbReference type="GO" id="GO:0005524">
    <property type="term" value="F:ATP binding"/>
    <property type="evidence" value="ECO:0007669"/>
    <property type="project" value="UniProtKB-KW"/>
</dbReference>
<evidence type="ECO:0000313" key="12">
    <source>
        <dbReference type="Proteomes" id="UP000633205"/>
    </source>
</evidence>
<comment type="caution">
    <text evidence="11">The sequence shown here is derived from an EMBL/GenBank/DDBJ whole genome shotgun (WGS) entry which is preliminary data.</text>
</comment>
<reference evidence="11" key="1">
    <citation type="journal article" date="2014" name="Int. J. Syst. Evol. Microbiol.">
        <title>Complete genome sequence of Corynebacterium casei LMG S-19264T (=DSM 44701T), isolated from a smear-ripened cheese.</title>
        <authorList>
            <consortium name="US DOE Joint Genome Institute (JGI-PGF)"/>
            <person name="Walter F."/>
            <person name="Albersmeier A."/>
            <person name="Kalinowski J."/>
            <person name="Ruckert C."/>
        </authorList>
    </citation>
    <scope>NUCLEOTIDE SEQUENCE</scope>
    <source>
        <strain evidence="11">CGMCC 1.15152</strain>
    </source>
</reference>
<evidence type="ECO:0000256" key="5">
    <source>
        <dbReference type="ARBA" id="ARBA00022741"/>
    </source>
</evidence>
<feature type="transmembrane region" description="Helical" evidence="9">
    <location>
        <begin position="19"/>
        <end position="39"/>
    </location>
</feature>
<dbReference type="GO" id="GO:0046983">
    <property type="term" value="F:protein dimerization activity"/>
    <property type="evidence" value="ECO:0007669"/>
    <property type="project" value="InterPro"/>
</dbReference>
<feature type="transmembrane region" description="Helical" evidence="9">
    <location>
        <begin position="71"/>
        <end position="87"/>
    </location>
</feature>
<dbReference type="Pfam" id="PF02518">
    <property type="entry name" value="HATPase_c"/>
    <property type="match status" value="1"/>
</dbReference>
<evidence type="ECO:0000256" key="7">
    <source>
        <dbReference type="ARBA" id="ARBA00022840"/>
    </source>
</evidence>
<keyword evidence="9" id="KW-0812">Transmembrane</keyword>
<dbReference type="SMART" id="SM00387">
    <property type="entry name" value="HATPase_c"/>
    <property type="match status" value="1"/>
</dbReference>
<dbReference type="GO" id="GO:0016020">
    <property type="term" value="C:membrane"/>
    <property type="evidence" value="ECO:0007669"/>
    <property type="project" value="InterPro"/>
</dbReference>
<feature type="domain" description="Histidine kinase/HSP90-like ATPase" evidence="10">
    <location>
        <begin position="265"/>
        <end position="358"/>
    </location>
</feature>
<dbReference type="Pfam" id="PF07730">
    <property type="entry name" value="HisKA_3"/>
    <property type="match status" value="1"/>
</dbReference>
<comment type="catalytic activity">
    <reaction evidence="1">
        <text>ATP + protein L-histidine = ADP + protein N-phospho-L-histidine.</text>
        <dbReference type="EC" id="2.7.13.3"/>
    </reaction>
</comment>
<feature type="transmembrane region" description="Helical" evidence="9">
    <location>
        <begin position="94"/>
        <end position="112"/>
    </location>
</feature>
<dbReference type="InterPro" id="IPR011712">
    <property type="entry name" value="Sig_transdc_His_kin_sub3_dim/P"/>
</dbReference>
<dbReference type="Gene3D" id="3.30.565.10">
    <property type="entry name" value="Histidine kinase-like ATPase, C-terminal domain"/>
    <property type="match status" value="1"/>
</dbReference>
<keyword evidence="8" id="KW-0902">Two-component regulatory system</keyword>
<dbReference type="EC" id="2.7.13.3" evidence="2"/>
<evidence type="ECO:0000256" key="9">
    <source>
        <dbReference type="SAM" id="Phobius"/>
    </source>
</evidence>
<protein>
    <recommendedName>
        <fullName evidence="2">histidine kinase</fullName>
        <ecNumber evidence="2">2.7.13.3</ecNumber>
    </recommendedName>
</protein>
<reference evidence="11" key="2">
    <citation type="submission" date="2020-09" db="EMBL/GenBank/DDBJ databases">
        <authorList>
            <person name="Sun Q."/>
            <person name="Zhou Y."/>
        </authorList>
    </citation>
    <scope>NUCLEOTIDE SEQUENCE</scope>
    <source>
        <strain evidence="11">CGMCC 1.15152</strain>
    </source>
</reference>
<dbReference type="RefSeq" id="WP_188712513.1">
    <property type="nucleotide sequence ID" value="NZ_BMHO01000001.1"/>
</dbReference>
<evidence type="ECO:0000256" key="2">
    <source>
        <dbReference type="ARBA" id="ARBA00012438"/>
    </source>
</evidence>
<dbReference type="InterPro" id="IPR050482">
    <property type="entry name" value="Sensor_HK_TwoCompSys"/>
</dbReference>
<name>A0A916YF46_9MICO</name>
<dbReference type="AlphaFoldDB" id="A0A916YF46"/>
<dbReference type="PANTHER" id="PTHR24421">
    <property type="entry name" value="NITRATE/NITRITE SENSOR PROTEIN NARX-RELATED"/>
    <property type="match status" value="1"/>
</dbReference>
<keyword evidence="5" id="KW-0547">Nucleotide-binding</keyword>
<dbReference type="PANTHER" id="PTHR24421:SF10">
    <property type="entry name" value="NITRATE_NITRITE SENSOR PROTEIN NARQ"/>
    <property type="match status" value="1"/>
</dbReference>
<keyword evidence="3" id="KW-0597">Phosphoprotein</keyword>
<keyword evidence="6" id="KW-0418">Kinase</keyword>
<evidence type="ECO:0000256" key="6">
    <source>
        <dbReference type="ARBA" id="ARBA00022777"/>
    </source>
</evidence>
<sequence>MVDFEIGSRAVSAITDDDIVVGAVATAFVAIIVAVLAFVRRMARTSVVVAAGFAVSLAASVVAVWLPPPTLALTEGAALVVLTVSGVRAASSRGAIVVGAAALAVGAGIVLLRVEFDAAAILLVLLVWGAALASGIVGRYRAQRRESAVEEARRAERMELARELHDVVAHQVTGIVVQAQAAIAVARTDPARATEGLAAIESAGSEALAGMRRMVGAMRNETDRAAPLTVSYEISDIPALVKRFDPEGERATLQLDDLADPLPPGVAESAYRVVREALTNVRRHAPEGTTHVSVRVIDAELVIVVTNDGVRVRASDPRTAGFGLTGMAERVAALGGTMHAGPDEPGSWTVRAALPLEQAT</sequence>